<feature type="non-terminal residue" evidence="1">
    <location>
        <position position="39"/>
    </location>
</feature>
<organism evidence="1">
    <name type="scientific">uncultured Thermomicrobiales bacterium</name>
    <dbReference type="NCBI Taxonomy" id="1645740"/>
    <lineage>
        <taxon>Bacteria</taxon>
        <taxon>Pseudomonadati</taxon>
        <taxon>Thermomicrobiota</taxon>
        <taxon>Thermomicrobia</taxon>
        <taxon>Thermomicrobiales</taxon>
        <taxon>environmental samples</taxon>
    </lineage>
</organism>
<name>A0A6J4VRP4_9BACT</name>
<reference evidence="1" key="1">
    <citation type="submission" date="2020-02" db="EMBL/GenBank/DDBJ databases">
        <authorList>
            <person name="Meier V. D."/>
        </authorList>
    </citation>
    <scope>NUCLEOTIDE SEQUENCE</scope>
    <source>
        <strain evidence="1">AVDCRST_MAG88</strain>
    </source>
</reference>
<dbReference type="AlphaFoldDB" id="A0A6J4VRP4"/>
<sequence length="39" mass="4327">CAGSPRPSRSHCPTPVSHRAVRFNEARACATRARRNHGR</sequence>
<evidence type="ECO:0000313" key="1">
    <source>
        <dbReference type="EMBL" id="CAA9587210.1"/>
    </source>
</evidence>
<protein>
    <submittedName>
        <fullName evidence="1">Uncharacterized protein</fullName>
    </submittedName>
</protein>
<gene>
    <name evidence="1" type="ORF">AVDCRST_MAG88-4137</name>
</gene>
<dbReference type="EMBL" id="CADCWM010001027">
    <property type="protein sequence ID" value="CAA9587210.1"/>
    <property type="molecule type" value="Genomic_DNA"/>
</dbReference>
<accession>A0A6J4VRP4</accession>
<proteinExistence type="predicted"/>
<feature type="non-terminal residue" evidence="1">
    <location>
        <position position="1"/>
    </location>
</feature>